<reference evidence="1 2" key="1">
    <citation type="submission" date="2018-03" db="EMBL/GenBank/DDBJ databases">
        <title>Whole genome sequencing of Histamine producing bacteria.</title>
        <authorList>
            <person name="Butler K."/>
        </authorList>
    </citation>
    <scope>NUCLEOTIDE SEQUENCE [LARGE SCALE GENOMIC DNA]</scope>
    <source>
        <strain evidence="1 2">Res.4.1</strain>
    </source>
</reference>
<dbReference type="Gene3D" id="3.60.15.10">
    <property type="entry name" value="Ribonuclease Z/Hydroxyacylglutathione hydrolase-like"/>
    <property type="match status" value="1"/>
</dbReference>
<organism evidence="1 2">
    <name type="scientific">Photobacterium leiognathi subsp. mandapamensis</name>
    <name type="common">Photobacterium mandapamensis</name>
    <dbReference type="NCBI Taxonomy" id="48408"/>
    <lineage>
        <taxon>Bacteria</taxon>
        <taxon>Pseudomonadati</taxon>
        <taxon>Pseudomonadota</taxon>
        <taxon>Gammaproteobacteria</taxon>
        <taxon>Vibrionales</taxon>
        <taxon>Vibrionaceae</taxon>
        <taxon>Photobacterium</taxon>
    </lineage>
</organism>
<evidence type="ECO:0000313" key="1">
    <source>
        <dbReference type="EMBL" id="PSV10082.1"/>
    </source>
</evidence>
<protein>
    <submittedName>
        <fullName evidence="1">Methanol oxidase, glmU</fullName>
    </submittedName>
</protein>
<accession>A0A2T3KTX4</accession>
<dbReference type="SUPFAM" id="SSF56281">
    <property type="entry name" value="Metallo-hydrolase/oxidoreductase"/>
    <property type="match status" value="1"/>
</dbReference>
<dbReference type="PANTHER" id="PTHR33835:SF1">
    <property type="entry name" value="METALLO-BETA-LACTAMASE DOMAIN-CONTAINING PROTEIN"/>
    <property type="match status" value="1"/>
</dbReference>
<dbReference type="Pfam" id="PF14234">
    <property type="entry name" value="DUF4336"/>
    <property type="match status" value="1"/>
</dbReference>
<dbReference type="PANTHER" id="PTHR33835">
    <property type="entry name" value="YALI0C07656P"/>
    <property type="match status" value="1"/>
</dbReference>
<sequence>MIECHKNRLWYQEQAIKQAGITNNHKMTLIKLSDERLFIHSPIELTASLKAELEQLGTIAAIVTPNKNHHHFLSEWWLAYPDAYFFAAPGLQQTRGDLTFDDVLRQYTPTLWQGQLLQTLIRGSDHFEEIAFCDPESQTLILGDTLAWMIEQKHPLNLGYALFNGCYFSPAMPLLLRLSYTEKKYLRQSIQEILTWPFERIIFSKGKVVENNGKTIFADAFRWLFQQ</sequence>
<dbReference type="AlphaFoldDB" id="A0A2T3KTX4"/>
<comment type="caution">
    <text evidence="1">The sequence shown here is derived from an EMBL/GenBank/DDBJ whole genome shotgun (WGS) entry which is preliminary data.</text>
</comment>
<dbReference type="EMBL" id="PYNS01000014">
    <property type="protein sequence ID" value="PSV10082.1"/>
    <property type="molecule type" value="Genomic_DNA"/>
</dbReference>
<name>A0A2T3KTX4_PHOLD</name>
<dbReference type="InterPro" id="IPR036866">
    <property type="entry name" value="RibonucZ/Hydroxyglut_hydro"/>
</dbReference>
<dbReference type="RefSeq" id="WP_107185359.1">
    <property type="nucleotide sequence ID" value="NZ_PYNS01000014.1"/>
</dbReference>
<proteinExistence type="predicted"/>
<gene>
    <name evidence="1" type="ORF">C0W93_13090</name>
</gene>
<evidence type="ECO:0000313" key="2">
    <source>
        <dbReference type="Proteomes" id="UP000240530"/>
    </source>
</evidence>
<dbReference type="Proteomes" id="UP000240530">
    <property type="component" value="Unassembled WGS sequence"/>
</dbReference>
<dbReference type="InterPro" id="IPR025638">
    <property type="entry name" value="DUF4336"/>
</dbReference>